<gene>
    <name evidence="2" type="ORF">COLSTE_01700</name>
</gene>
<reference evidence="2 3" key="2">
    <citation type="submission" date="2008-10" db="EMBL/GenBank/DDBJ databases">
        <authorList>
            <person name="Fulton L."/>
            <person name="Clifton S."/>
            <person name="Fulton B."/>
            <person name="Xu J."/>
            <person name="Minx P."/>
            <person name="Pepin K.H."/>
            <person name="Johnson M."/>
            <person name="Thiruvilangam P."/>
            <person name="Bhonagiri V."/>
            <person name="Nash W.E."/>
            <person name="Mardis E.R."/>
            <person name="Wilson R.K."/>
        </authorList>
    </citation>
    <scope>NUCLEOTIDE SEQUENCE [LARGE SCALE GENOMIC DNA]</scope>
    <source>
        <strain evidence="2 3">DSM 13279</strain>
    </source>
</reference>
<organism evidence="2 3">
    <name type="scientific">Collinsella stercoris DSM 13279</name>
    <dbReference type="NCBI Taxonomy" id="445975"/>
    <lineage>
        <taxon>Bacteria</taxon>
        <taxon>Bacillati</taxon>
        <taxon>Actinomycetota</taxon>
        <taxon>Coriobacteriia</taxon>
        <taxon>Coriobacteriales</taxon>
        <taxon>Coriobacteriaceae</taxon>
        <taxon>Collinsella</taxon>
    </lineage>
</organism>
<evidence type="ECO:0000313" key="3">
    <source>
        <dbReference type="Proteomes" id="UP000003560"/>
    </source>
</evidence>
<dbReference type="STRING" id="445975.COLSTE_01700"/>
<accession>B6GC81</accession>
<evidence type="ECO:0000256" key="1">
    <source>
        <dbReference type="SAM" id="MobiDB-lite"/>
    </source>
</evidence>
<dbReference type="AlphaFoldDB" id="B6GC81"/>
<dbReference type="EMBL" id="ABXJ01000093">
    <property type="protein sequence ID" value="EEA90119.1"/>
    <property type="molecule type" value="Genomic_DNA"/>
</dbReference>
<sequence>MVGFPSNAAHLPTLGEGRTGKRPHHPVFTNVAGQYSLFVTGRFTNFRYWESLTRLLDYKVFIN</sequence>
<dbReference type="HOGENOM" id="CLU_2890930_0_0_11"/>
<keyword evidence="3" id="KW-1185">Reference proteome</keyword>
<proteinExistence type="predicted"/>
<feature type="region of interest" description="Disordered" evidence="1">
    <location>
        <begin position="1"/>
        <end position="25"/>
    </location>
</feature>
<dbReference type="Proteomes" id="UP000003560">
    <property type="component" value="Unassembled WGS sequence"/>
</dbReference>
<name>B6GC81_9ACTN</name>
<feature type="non-terminal residue" evidence="2">
    <location>
        <position position="63"/>
    </location>
</feature>
<reference evidence="2 3" key="1">
    <citation type="submission" date="2008-10" db="EMBL/GenBank/DDBJ databases">
        <title>Draft genome sequence of Collinsella stercoris (DSM 13279).</title>
        <authorList>
            <person name="Sudarsanam P."/>
            <person name="Ley R."/>
            <person name="Guruge J."/>
            <person name="Turnbaugh P.J."/>
            <person name="Mahowald M."/>
            <person name="Liep D."/>
            <person name="Gordon J."/>
        </authorList>
    </citation>
    <scope>NUCLEOTIDE SEQUENCE [LARGE SCALE GENOMIC DNA]</scope>
    <source>
        <strain evidence="2 3">DSM 13279</strain>
    </source>
</reference>
<protein>
    <submittedName>
        <fullName evidence="2">Uncharacterized protein</fullName>
    </submittedName>
</protein>
<evidence type="ECO:0000313" key="2">
    <source>
        <dbReference type="EMBL" id="EEA90119.1"/>
    </source>
</evidence>
<comment type="caution">
    <text evidence="2">The sequence shown here is derived from an EMBL/GenBank/DDBJ whole genome shotgun (WGS) entry which is preliminary data.</text>
</comment>